<protein>
    <submittedName>
        <fullName evidence="2">Putative beta-lactamase HcpC</fullName>
        <ecNumber evidence="2">3.5.2.6</ecNumber>
    </submittedName>
</protein>
<name>A0A238J823_9RHOB</name>
<organism evidence="2 3">
    <name type="scientific">Pelagimonas phthalicica</name>
    <dbReference type="NCBI Taxonomy" id="1037362"/>
    <lineage>
        <taxon>Bacteria</taxon>
        <taxon>Pseudomonadati</taxon>
        <taxon>Pseudomonadota</taxon>
        <taxon>Alphaproteobacteria</taxon>
        <taxon>Rhodobacterales</taxon>
        <taxon>Roseobacteraceae</taxon>
        <taxon>Pelagimonas</taxon>
    </lineage>
</organism>
<dbReference type="GO" id="GO:0008800">
    <property type="term" value="F:beta-lactamase activity"/>
    <property type="evidence" value="ECO:0007669"/>
    <property type="project" value="UniProtKB-EC"/>
</dbReference>
<dbReference type="EMBL" id="FXXP01000001">
    <property type="protein sequence ID" value="SMX26092.1"/>
    <property type="molecule type" value="Genomic_DNA"/>
</dbReference>
<dbReference type="Proteomes" id="UP000225972">
    <property type="component" value="Unassembled WGS sequence"/>
</dbReference>
<dbReference type="InterPro" id="IPR050767">
    <property type="entry name" value="Sel1_AlgK"/>
</dbReference>
<reference evidence="3" key="1">
    <citation type="submission" date="2017-05" db="EMBL/GenBank/DDBJ databases">
        <authorList>
            <person name="Rodrigo-Torres L."/>
            <person name="Arahal R. D."/>
            <person name="Lucena T."/>
        </authorList>
    </citation>
    <scope>NUCLEOTIDE SEQUENCE [LARGE SCALE GENOMIC DNA]</scope>
    <source>
        <strain evidence="3">CECT 8649</strain>
    </source>
</reference>
<dbReference type="AlphaFoldDB" id="A0A238J823"/>
<evidence type="ECO:0000313" key="2">
    <source>
        <dbReference type="EMBL" id="SMX26092.1"/>
    </source>
</evidence>
<gene>
    <name evidence="2" type="primary">hcpC_1</name>
    <name evidence="2" type="ORF">TRP8649_00165</name>
</gene>
<dbReference type="Gene3D" id="1.25.40.10">
    <property type="entry name" value="Tetratricopeptide repeat domain"/>
    <property type="match status" value="3"/>
</dbReference>
<dbReference type="SUPFAM" id="SSF81901">
    <property type="entry name" value="HCP-like"/>
    <property type="match status" value="3"/>
</dbReference>
<keyword evidence="2" id="KW-0378">Hydrolase</keyword>
<dbReference type="PANTHER" id="PTHR11102:SF160">
    <property type="entry name" value="ERAD-ASSOCIATED E3 UBIQUITIN-PROTEIN LIGASE COMPONENT HRD3"/>
    <property type="match status" value="1"/>
</dbReference>
<feature type="chain" id="PRO_5013325756" evidence="1">
    <location>
        <begin position="25"/>
        <end position="398"/>
    </location>
</feature>
<dbReference type="InterPro" id="IPR006597">
    <property type="entry name" value="Sel1-like"/>
</dbReference>
<dbReference type="Pfam" id="PF08238">
    <property type="entry name" value="Sel1"/>
    <property type="match status" value="6"/>
</dbReference>
<sequence>MIRTLRLGWVLALLLAVLAPTVQAQGGAGEAQQLRQAAEAGDAQAQYQLAILLHEGNEVLQDFSEAAKWLQRAADQGLPEAENRLGQMYHSGIGVAKDRAQALIWLSKAAAEGNENFLYDYGLALEHGASGDADLALAANQYGKAMDKGHVDAAVSLAVLLQAGRGVPQDLAMALSIYQQAANAGHARAQNNLGLIYARGEGVEVDHDLAFRLFKAAADQGLAVAKSNLSTMYGNGFGVDFDDDLSAELAKEAARAGSESGKLHPVYDPRLLPVEADELTVKQLTTGAKSGDPVAQFQLAWLLVSKTDVAFEQLQQAEALFRASAEAGYAPAMANLAVMYVEGWALPQDYVLAQMWLVLAGASGFAPARDMNFTLATRMTQAQIAMAQTMAKQRVSSN</sequence>
<proteinExistence type="predicted"/>
<keyword evidence="1" id="KW-0732">Signal</keyword>
<evidence type="ECO:0000256" key="1">
    <source>
        <dbReference type="SAM" id="SignalP"/>
    </source>
</evidence>
<accession>A0A238J823</accession>
<dbReference type="InterPro" id="IPR011990">
    <property type="entry name" value="TPR-like_helical_dom_sf"/>
</dbReference>
<dbReference type="RefSeq" id="WP_099241696.1">
    <property type="nucleotide sequence ID" value="NZ_FXXP01000001.1"/>
</dbReference>
<feature type="signal peptide" evidence="1">
    <location>
        <begin position="1"/>
        <end position="24"/>
    </location>
</feature>
<dbReference type="SMART" id="SM00671">
    <property type="entry name" value="SEL1"/>
    <property type="match status" value="8"/>
</dbReference>
<dbReference type="EC" id="3.5.2.6" evidence="2"/>
<dbReference type="OrthoDB" id="8235393at2"/>
<evidence type="ECO:0000313" key="3">
    <source>
        <dbReference type="Proteomes" id="UP000225972"/>
    </source>
</evidence>
<keyword evidence="3" id="KW-1185">Reference proteome</keyword>
<dbReference type="PANTHER" id="PTHR11102">
    <property type="entry name" value="SEL-1-LIKE PROTEIN"/>
    <property type="match status" value="1"/>
</dbReference>